<evidence type="ECO:0000313" key="2">
    <source>
        <dbReference type="EMBL" id="GLB85268.1"/>
    </source>
</evidence>
<evidence type="ECO:0000256" key="1">
    <source>
        <dbReference type="SAM" id="MobiDB-lite"/>
    </source>
</evidence>
<protein>
    <submittedName>
        <fullName evidence="2">Uncharacterized protein</fullName>
    </submittedName>
</protein>
<reference evidence="2" key="1">
    <citation type="submission" date="2022-07" db="EMBL/GenBank/DDBJ databases">
        <title>Mycobacterium kiyosense sp. nov., scotochromogenic slow-glowing species isolated from respiratory specimens.</title>
        <authorList>
            <person name="Fukano H."/>
            <person name="Kazumi Y."/>
            <person name="Sakagami N."/>
            <person name="Ato M."/>
            <person name="Mitarai S."/>
            <person name="Hoshino Y."/>
        </authorList>
    </citation>
    <scope>NUCLEOTIDE SEQUENCE</scope>
    <source>
        <strain evidence="2">SRL2020-028</strain>
    </source>
</reference>
<accession>A0AA37Q0M7</accession>
<dbReference type="Proteomes" id="UP001165663">
    <property type="component" value="Unassembled WGS sequence"/>
</dbReference>
<dbReference type="EMBL" id="BRXE01000078">
    <property type="protein sequence ID" value="GLB85268.1"/>
    <property type="molecule type" value="Genomic_DNA"/>
</dbReference>
<dbReference type="AlphaFoldDB" id="A0AA37Q0M7"/>
<feature type="region of interest" description="Disordered" evidence="1">
    <location>
        <begin position="43"/>
        <end position="62"/>
    </location>
</feature>
<organism evidence="2 3">
    <name type="scientific">Mycobacterium kiyosense</name>
    <dbReference type="NCBI Taxonomy" id="2871094"/>
    <lineage>
        <taxon>Bacteria</taxon>
        <taxon>Bacillati</taxon>
        <taxon>Actinomycetota</taxon>
        <taxon>Actinomycetes</taxon>
        <taxon>Mycobacteriales</taxon>
        <taxon>Mycobacteriaceae</taxon>
        <taxon>Mycobacterium</taxon>
    </lineage>
</organism>
<sequence length="62" mass="6080">MVLLGPAAAEETEAGDIVAAAMAAVGTVAADTSAVEDRLMGRPGVEETSGRAVRSGVHSAAK</sequence>
<gene>
    <name evidence="2" type="ORF">SRL2020028_45240</name>
</gene>
<comment type="caution">
    <text evidence="2">The sequence shown here is derived from an EMBL/GenBank/DDBJ whole genome shotgun (WGS) entry which is preliminary data.</text>
</comment>
<evidence type="ECO:0000313" key="3">
    <source>
        <dbReference type="Proteomes" id="UP001165663"/>
    </source>
</evidence>
<name>A0AA37Q0M7_9MYCO</name>
<proteinExistence type="predicted"/>